<dbReference type="PANTHER" id="PTHR46390">
    <property type="entry name" value="MANNOSE-1-PHOSPHATE GUANYLYLTRANSFERASE"/>
    <property type="match status" value="1"/>
</dbReference>
<protein>
    <recommendedName>
        <fullName evidence="2">mannose-1-phosphate guanylyltransferase</fullName>
        <ecNumber evidence="2">2.7.7.13</ecNumber>
    </recommendedName>
</protein>
<keyword evidence="6" id="KW-0342">GTP-binding</keyword>
<evidence type="ECO:0000256" key="7">
    <source>
        <dbReference type="ARBA" id="ARBA00047343"/>
    </source>
</evidence>
<dbReference type="EMBL" id="FXWK01000001">
    <property type="protein sequence ID" value="SMQ66018.1"/>
    <property type="molecule type" value="Genomic_DNA"/>
</dbReference>
<dbReference type="FunFam" id="2.60.120.10:FF:000032">
    <property type="entry name" value="Mannose-1-phosphate guanylyltransferase/mannose-6-phosphate isomerase"/>
    <property type="match status" value="1"/>
</dbReference>
<evidence type="ECO:0000256" key="4">
    <source>
        <dbReference type="ARBA" id="ARBA00022695"/>
    </source>
</evidence>
<evidence type="ECO:0000256" key="3">
    <source>
        <dbReference type="ARBA" id="ARBA00022679"/>
    </source>
</evidence>
<dbReference type="InterPro" id="IPR014710">
    <property type="entry name" value="RmlC-like_jellyroll"/>
</dbReference>
<dbReference type="EC" id="2.7.7.13" evidence="2"/>
<dbReference type="GO" id="GO:0000271">
    <property type="term" value="P:polysaccharide biosynthetic process"/>
    <property type="evidence" value="ECO:0007669"/>
    <property type="project" value="InterPro"/>
</dbReference>
<evidence type="ECO:0000259" key="11">
    <source>
        <dbReference type="Pfam" id="PF22640"/>
    </source>
</evidence>
<accession>A0A1Y6ETE8</accession>
<dbReference type="Gene3D" id="3.90.550.10">
    <property type="entry name" value="Spore Coat Polysaccharide Biosynthesis Protein SpsA, Chain A"/>
    <property type="match status" value="1"/>
</dbReference>
<dbReference type="Proteomes" id="UP000194474">
    <property type="component" value="Unassembled WGS sequence"/>
</dbReference>
<evidence type="ECO:0000256" key="2">
    <source>
        <dbReference type="ARBA" id="ARBA00012387"/>
    </source>
</evidence>
<dbReference type="NCBIfam" id="TIGR01479">
    <property type="entry name" value="GMP_PMI"/>
    <property type="match status" value="1"/>
</dbReference>
<gene>
    <name evidence="12" type="ORF">SAMN06295905_1374</name>
</gene>
<keyword evidence="5" id="KW-0547">Nucleotide-binding</keyword>
<dbReference type="AlphaFoldDB" id="A0A1Y6ETE8"/>
<name>A0A1Y6ETE8_9HYPH</name>
<dbReference type="GO" id="GO:0009298">
    <property type="term" value="P:GDP-mannose biosynthetic process"/>
    <property type="evidence" value="ECO:0007669"/>
    <property type="project" value="TreeGrafter"/>
</dbReference>
<dbReference type="SUPFAM" id="SSF53448">
    <property type="entry name" value="Nucleotide-diphospho-sugar transferases"/>
    <property type="match status" value="1"/>
</dbReference>
<dbReference type="Gene3D" id="2.60.120.10">
    <property type="entry name" value="Jelly Rolls"/>
    <property type="match status" value="1"/>
</dbReference>
<evidence type="ECO:0000256" key="6">
    <source>
        <dbReference type="ARBA" id="ARBA00023134"/>
    </source>
</evidence>
<dbReference type="Pfam" id="PF01050">
    <property type="entry name" value="MannoseP_isomer"/>
    <property type="match status" value="1"/>
</dbReference>
<evidence type="ECO:0000259" key="10">
    <source>
        <dbReference type="Pfam" id="PF01050"/>
    </source>
</evidence>
<dbReference type="InterPro" id="IPR001538">
    <property type="entry name" value="Man6P_isomerase-2_C"/>
</dbReference>
<evidence type="ECO:0000256" key="8">
    <source>
        <dbReference type="RuleBase" id="RU004190"/>
    </source>
</evidence>
<dbReference type="OrthoDB" id="9806359at2"/>
<dbReference type="InterPro" id="IPR029044">
    <property type="entry name" value="Nucleotide-diphossugar_trans"/>
</dbReference>
<dbReference type="InterPro" id="IPR005835">
    <property type="entry name" value="NTP_transferase_dom"/>
</dbReference>
<dbReference type="InterPro" id="IPR049577">
    <property type="entry name" value="GMPP_N"/>
</dbReference>
<organism evidence="12 13">
    <name type="scientific">Devosia lucknowensis</name>
    <dbReference type="NCBI Taxonomy" id="1096929"/>
    <lineage>
        <taxon>Bacteria</taxon>
        <taxon>Pseudomonadati</taxon>
        <taxon>Pseudomonadota</taxon>
        <taxon>Alphaproteobacteria</taxon>
        <taxon>Hyphomicrobiales</taxon>
        <taxon>Devosiaceae</taxon>
        <taxon>Devosia</taxon>
    </lineage>
</organism>
<evidence type="ECO:0000256" key="5">
    <source>
        <dbReference type="ARBA" id="ARBA00022741"/>
    </source>
</evidence>
<dbReference type="CDD" id="cd02213">
    <property type="entry name" value="cupin_PMI_typeII_C"/>
    <property type="match status" value="1"/>
</dbReference>
<reference evidence="13" key="1">
    <citation type="submission" date="2017-04" db="EMBL/GenBank/DDBJ databases">
        <authorList>
            <person name="Varghese N."/>
            <person name="Submissions S."/>
        </authorList>
    </citation>
    <scope>NUCLEOTIDE SEQUENCE [LARGE SCALE GENOMIC DNA]</scope>
</reference>
<feature type="domain" description="Nucleotidyl transferase" evidence="9">
    <location>
        <begin position="7"/>
        <end position="290"/>
    </location>
</feature>
<dbReference type="RefSeq" id="WP_086469704.1">
    <property type="nucleotide sequence ID" value="NZ_FXWK01000001.1"/>
</dbReference>
<keyword evidence="4 12" id="KW-0548">Nucleotidyltransferase</keyword>
<dbReference type="PANTHER" id="PTHR46390:SF1">
    <property type="entry name" value="MANNOSE-1-PHOSPHATE GUANYLYLTRANSFERASE"/>
    <property type="match status" value="1"/>
</dbReference>
<evidence type="ECO:0000256" key="1">
    <source>
        <dbReference type="ARBA" id="ARBA00006115"/>
    </source>
</evidence>
<feature type="domain" description="MannoseP isomerase/GMP-like beta-helix" evidence="11">
    <location>
        <begin position="303"/>
        <end position="349"/>
    </location>
</feature>
<feature type="domain" description="Mannose-6-phosphate isomerase type II C-terminal" evidence="10">
    <location>
        <begin position="357"/>
        <end position="470"/>
    </location>
</feature>
<dbReference type="InterPro" id="IPR051161">
    <property type="entry name" value="Mannose-6P_isomerase_type2"/>
</dbReference>
<dbReference type="GO" id="GO:0004475">
    <property type="term" value="F:mannose-1-phosphate guanylyltransferase (GTP) activity"/>
    <property type="evidence" value="ECO:0007669"/>
    <property type="project" value="UniProtKB-EC"/>
</dbReference>
<dbReference type="InterPro" id="IPR054566">
    <property type="entry name" value="ManC/GMP-like_b-helix"/>
</dbReference>
<evidence type="ECO:0000313" key="12">
    <source>
        <dbReference type="EMBL" id="SMQ66018.1"/>
    </source>
</evidence>
<dbReference type="Pfam" id="PF00483">
    <property type="entry name" value="NTP_transferase"/>
    <property type="match status" value="1"/>
</dbReference>
<keyword evidence="3 12" id="KW-0808">Transferase</keyword>
<dbReference type="SUPFAM" id="SSF51182">
    <property type="entry name" value="RmlC-like cupins"/>
    <property type="match status" value="1"/>
</dbReference>
<keyword evidence="13" id="KW-1185">Reference proteome</keyword>
<evidence type="ECO:0000313" key="13">
    <source>
        <dbReference type="Proteomes" id="UP000194474"/>
    </source>
</evidence>
<proteinExistence type="inferred from homology"/>
<comment type="similarity">
    <text evidence="1 8">Belongs to the mannose-6-phosphate isomerase type 2 family.</text>
</comment>
<sequence>MSKNILPVILAGGQGTRLWPMSRADMPKQFLPWMGGTSLFQRTLLRVSNAARYRRPIVVTHADYAALVKESAAQIGLPLEAILLEPVARNTTAAIVAAAEYASTRFGPNIALHVVPSDHDVEVNQAYWQANDAALEAARQGGLVTFGIQPTTPETGYGYIKAPAQVGTSASRIELFVEKPTAERASSMLAEGGHFWNSGMFMFEAGTFLAEADALSPDVTSSVRRAIAKSTAISGGLVFDEDEFAQAPNISIDYAIFEKTSKGVVVAAAHGWADLGSWDGVWKTNAHDASENFIQGEVTLDEVTGSIVVTDHAHIAVHGLTDIAVVATRDAIVVTPRSMAQKVSHIVQLLRDNTQTRALTQTQQVAYRPWGNYASVAKGDRYQVKRISVKPNQKLSLQRHHHRAEHWIVVKGVAEVTIDGAVTLLGENQAIFLPLGCVHRLANPGKIDLELIEVQTGSYLGEDDIIRLEDEYGRV</sequence>
<dbReference type="InterPro" id="IPR006375">
    <property type="entry name" value="Man1P_GuaTrfase/Man6P_Isoase"/>
</dbReference>
<evidence type="ECO:0000259" key="9">
    <source>
        <dbReference type="Pfam" id="PF00483"/>
    </source>
</evidence>
<comment type="catalytic activity">
    <reaction evidence="7">
        <text>alpha-D-mannose 1-phosphate + GTP + H(+) = GDP-alpha-D-mannose + diphosphate</text>
        <dbReference type="Rhea" id="RHEA:15229"/>
        <dbReference type="ChEBI" id="CHEBI:15378"/>
        <dbReference type="ChEBI" id="CHEBI:33019"/>
        <dbReference type="ChEBI" id="CHEBI:37565"/>
        <dbReference type="ChEBI" id="CHEBI:57527"/>
        <dbReference type="ChEBI" id="CHEBI:58409"/>
        <dbReference type="EC" id="2.7.7.13"/>
    </reaction>
</comment>
<dbReference type="InterPro" id="IPR011051">
    <property type="entry name" value="RmlC_Cupin_sf"/>
</dbReference>
<dbReference type="CDD" id="cd02509">
    <property type="entry name" value="GDP-M1P_Guanylyltransferase"/>
    <property type="match status" value="1"/>
</dbReference>
<dbReference type="GO" id="GO:0005525">
    <property type="term" value="F:GTP binding"/>
    <property type="evidence" value="ECO:0007669"/>
    <property type="project" value="UniProtKB-KW"/>
</dbReference>
<dbReference type="Pfam" id="PF22640">
    <property type="entry name" value="ManC_GMP_beta-helix"/>
    <property type="match status" value="1"/>
</dbReference>